<keyword evidence="2" id="KW-1185">Reference proteome</keyword>
<evidence type="ECO:0000313" key="2">
    <source>
        <dbReference type="Proteomes" id="UP001163321"/>
    </source>
</evidence>
<protein>
    <submittedName>
        <fullName evidence="1">Uncharacterized protein</fullName>
    </submittedName>
</protein>
<gene>
    <name evidence="1" type="ORF">PsorP6_011351</name>
</gene>
<comment type="caution">
    <text evidence="1">The sequence shown here is derived from an EMBL/GenBank/DDBJ whole genome shotgun (WGS) entry which is preliminary data.</text>
</comment>
<proteinExistence type="predicted"/>
<reference evidence="1 2" key="1">
    <citation type="journal article" date="2022" name="bioRxiv">
        <title>The genome of the oomycete Peronosclerospora sorghi, a cosmopolitan pathogen of maize and sorghum, is inflated with dispersed pseudogenes.</title>
        <authorList>
            <person name="Fletcher K."/>
            <person name="Martin F."/>
            <person name="Isakeit T."/>
            <person name="Cavanaugh K."/>
            <person name="Magill C."/>
            <person name="Michelmore R."/>
        </authorList>
    </citation>
    <scope>NUCLEOTIDE SEQUENCE [LARGE SCALE GENOMIC DNA]</scope>
    <source>
        <strain evidence="1">P6</strain>
    </source>
</reference>
<dbReference type="EMBL" id="CM047591">
    <property type="protein sequence ID" value="KAI9919179.1"/>
    <property type="molecule type" value="Genomic_DNA"/>
</dbReference>
<name>A0ACC0WK04_9STRA</name>
<organism evidence="1 2">
    <name type="scientific">Peronosclerospora sorghi</name>
    <dbReference type="NCBI Taxonomy" id="230839"/>
    <lineage>
        <taxon>Eukaryota</taxon>
        <taxon>Sar</taxon>
        <taxon>Stramenopiles</taxon>
        <taxon>Oomycota</taxon>
        <taxon>Peronosporomycetes</taxon>
        <taxon>Peronosporales</taxon>
        <taxon>Peronosporaceae</taxon>
        <taxon>Peronosclerospora</taxon>
    </lineage>
</organism>
<evidence type="ECO:0000313" key="1">
    <source>
        <dbReference type="EMBL" id="KAI9919179.1"/>
    </source>
</evidence>
<dbReference type="Proteomes" id="UP001163321">
    <property type="component" value="Chromosome 12"/>
</dbReference>
<sequence>MCMEGPGVPPRQIVTTLRQQHQDLPAIALTVYNARVKRHQQLLDGRSPIQALFDELKSSQFRYAVHCNASGRIEWLFFAHPESVALPKRLSSVVLLDNTYKTNRFRMPLFHVIGRTVLNKSFFLLWALKKIENLCFGQQIPPVIVIDSDGALAAAIQEVDQHSRHLLCLWHIEKNVLANSKKHIVNGDEHKDFMMSWASVCRAKTPPQFEMLKDTLFTQLSHVPAVIKYPTDTWLPHRKNSFQP</sequence>
<accession>A0ACC0WK04</accession>